<feature type="transmembrane region" description="Helical" evidence="1">
    <location>
        <begin position="48"/>
        <end position="70"/>
    </location>
</feature>
<dbReference type="EMBL" id="JAUEDM010000003">
    <property type="protein sequence ID" value="KAK3322863.1"/>
    <property type="molecule type" value="Genomic_DNA"/>
</dbReference>
<dbReference type="AlphaFoldDB" id="A0AAE0M8W8"/>
<accession>A0AAE0M8W8</accession>
<dbReference type="Proteomes" id="UP001283341">
    <property type="component" value="Unassembled WGS sequence"/>
</dbReference>
<keyword evidence="3" id="KW-1185">Reference proteome</keyword>
<feature type="transmembrane region" description="Helical" evidence="1">
    <location>
        <begin position="297"/>
        <end position="321"/>
    </location>
</feature>
<keyword evidence="1" id="KW-1133">Transmembrane helix</keyword>
<organism evidence="2 3">
    <name type="scientific">Apodospora peruviana</name>
    <dbReference type="NCBI Taxonomy" id="516989"/>
    <lineage>
        <taxon>Eukaryota</taxon>
        <taxon>Fungi</taxon>
        <taxon>Dikarya</taxon>
        <taxon>Ascomycota</taxon>
        <taxon>Pezizomycotina</taxon>
        <taxon>Sordariomycetes</taxon>
        <taxon>Sordariomycetidae</taxon>
        <taxon>Sordariales</taxon>
        <taxon>Lasiosphaeriaceae</taxon>
        <taxon>Apodospora</taxon>
    </lineage>
</organism>
<keyword evidence="1" id="KW-0472">Membrane</keyword>
<gene>
    <name evidence="2" type="ORF">B0H66DRAFT_216118</name>
</gene>
<sequence length="342" mass="38118">MANMSSQPEPDKQSITEAVVRLFATHIFGLLLYGHLGSLTKVPSRIHVFHVVAFLFFPAVIIAQVVINAVKAFKYARRFRSDSDQLGHHLHHPGPDFNFYLQGILGVRAIDSHGGSLDRDDDDDNDAAAIPLFEIGHLQVRKLNEPFSWAWFGRVLGCLVLIAQAVGTCLVFIRRQQHGCDLAVDMTLGVMAFSSAITGLISFYLLLARLQWTITQPVSQEVEGSSGQLHWESFGVFVLLGYSMTALLVPSYLFRVILLIVLSPLVTSNGSVFILMAYCLLCYAFRRWIYPKLAHKSGIGLMLLLELLVFDVIFSIVFLIYGLSVAKEGCWKDPLSDIIFVV</sequence>
<feature type="transmembrane region" description="Helical" evidence="1">
    <location>
        <begin position="186"/>
        <end position="208"/>
    </location>
</feature>
<proteinExistence type="predicted"/>
<comment type="caution">
    <text evidence="2">The sequence shown here is derived from an EMBL/GenBank/DDBJ whole genome shotgun (WGS) entry which is preliminary data.</text>
</comment>
<evidence type="ECO:0000313" key="3">
    <source>
        <dbReference type="Proteomes" id="UP001283341"/>
    </source>
</evidence>
<feature type="transmembrane region" description="Helical" evidence="1">
    <location>
        <begin position="151"/>
        <end position="174"/>
    </location>
</feature>
<reference evidence="2" key="2">
    <citation type="submission" date="2023-06" db="EMBL/GenBank/DDBJ databases">
        <authorList>
            <consortium name="Lawrence Berkeley National Laboratory"/>
            <person name="Haridas S."/>
            <person name="Hensen N."/>
            <person name="Bonometti L."/>
            <person name="Westerberg I."/>
            <person name="Brannstrom I.O."/>
            <person name="Guillou S."/>
            <person name="Cros-Aarteil S."/>
            <person name="Calhoun S."/>
            <person name="Kuo A."/>
            <person name="Mondo S."/>
            <person name="Pangilinan J."/>
            <person name="Riley R."/>
            <person name="Labutti K."/>
            <person name="Andreopoulos B."/>
            <person name="Lipzen A."/>
            <person name="Chen C."/>
            <person name="Yanf M."/>
            <person name="Daum C."/>
            <person name="Ng V."/>
            <person name="Clum A."/>
            <person name="Steindorff A."/>
            <person name="Ohm R."/>
            <person name="Martin F."/>
            <person name="Silar P."/>
            <person name="Natvig D."/>
            <person name="Lalanne C."/>
            <person name="Gautier V."/>
            <person name="Ament-Velasquez S.L."/>
            <person name="Kruys A."/>
            <person name="Hutchinson M.I."/>
            <person name="Powell A.J."/>
            <person name="Barry K."/>
            <person name="Miller A.N."/>
            <person name="Grigoriev I.V."/>
            <person name="Debuchy R."/>
            <person name="Gladieux P."/>
            <person name="Thoren M.H."/>
            <person name="Johannesson H."/>
        </authorList>
    </citation>
    <scope>NUCLEOTIDE SEQUENCE</scope>
    <source>
        <strain evidence="2">CBS 118394</strain>
    </source>
</reference>
<feature type="transmembrane region" description="Helical" evidence="1">
    <location>
        <begin position="256"/>
        <end position="285"/>
    </location>
</feature>
<protein>
    <submittedName>
        <fullName evidence="2">Uncharacterized protein</fullName>
    </submittedName>
</protein>
<keyword evidence="1" id="KW-0812">Transmembrane</keyword>
<feature type="transmembrane region" description="Helical" evidence="1">
    <location>
        <begin position="229"/>
        <end position="250"/>
    </location>
</feature>
<reference evidence="2" key="1">
    <citation type="journal article" date="2023" name="Mol. Phylogenet. Evol.">
        <title>Genome-scale phylogeny and comparative genomics of the fungal order Sordariales.</title>
        <authorList>
            <person name="Hensen N."/>
            <person name="Bonometti L."/>
            <person name="Westerberg I."/>
            <person name="Brannstrom I.O."/>
            <person name="Guillou S."/>
            <person name="Cros-Aarteil S."/>
            <person name="Calhoun S."/>
            <person name="Haridas S."/>
            <person name="Kuo A."/>
            <person name="Mondo S."/>
            <person name="Pangilinan J."/>
            <person name="Riley R."/>
            <person name="LaButti K."/>
            <person name="Andreopoulos B."/>
            <person name="Lipzen A."/>
            <person name="Chen C."/>
            <person name="Yan M."/>
            <person name="Daum C."/>
            <person name="Ng V."/>
            <person name="Clum A."/>
            <person name="Steindorff A."/>
            <person name="Ohm R.A."/>
            <person name="Martin F."/>
            <person name="Silar P."/>
            <person name="Natvig D.O."/>
            <person name="Lalanne C."/>
            <person name="Gautier V."/>
            <person name="Ament-Velasquez S.L."/>
            <person name="Kruys A."/>
            <person name="Hutchinson M.I."/>
            <person name="Powell A.J."/>
            <person name="Barry K."/>
            <person name="Miller A.N."/>
            <person name="Grigoriev I.V."/>
            <person name="Debuchy R."/>
            <person name="Gladieux P."/>
            <person name="Hiltunen Thoren M."/>
            <person name="Johannesson H."/>
        </authorList>
    </citation>
    <scope>NUCLEOTIDE SEQUENCE</scope>
    <source>
        <strain evidence="2">CBS 118394</strain>
    </source>
</reference>
<feature type="transmembrane region" description="Helical" evidence="1">
    <location>
        <begin position="18"/>
        <end position="36"/>
    </location>
</feature>
<evidence type="ECO:0000256" key="1">
    <source>
        <dbReference type="SAM" id="Phobius"/>
    </source>
</evidence>
<evidence type="ECO:0000313" key="2">
    <source>
        <dbReference type="EMBL" id="KAK3322863.1"/>
    </source>
</evidence>
<name>A0AAE0M8W8_9PEZI</name>